<evidence type="ECO:0000259" key="2">
    <source>
        <dbReference type="PROSITE" id="PS50190"/>
    </source>
</evidence>
<dbReference type="SMART" id="SM00222">
    <property type="entry name" value="Sec7"/>
    <property type="match status" value="1"/>
</dbReference>
<dbReference type="InterPro" id="IPR023394">
    <property type="entry name" value="Sec7_C_sf"/>
</dbReference>
<dbReference type="STRING" id="284592.Q6BU67"/>
<accession>Q6BU67</accession>
<dbReference type="OMA" id="TRMLCSK"/>
<dbReference type="GO" id="GO:0005085">
    <property type="term" value="F:guanyl-nucleotide exchange factor activity"/>
    <property type="evidence" value="ECO:0007669"/>
    <property type="project" value="InterPro"/>
</dbReference>
<dbReference type="HOGENOM" id="CLU_008870_0_0_1"/>
<dbReference type="PROSITE" id="PS50190">
    <property type="entry name" value="SEC7"/>
    <property type="match status" value="1"/>
</dbReference>
<gene>
    <name evidence="3" type="ordered locus">DEHA2C13200g</name>
</gene>
<protein>
    <submittedName>
        <fullName evidence="3">DEHA2C13200p</fullName>
    </submittedName>
</protein>
<reference evidence="3 4" key="1">
    <citation type="journal article" date="2004" name="Nature">
        <title>Genome evolution in yeasts.</title>
        <authorList>
            <consortium name="Genolevures"/>
            <person name="Dujon B."/>
            <person name="Sherman D."/>
            <person name="Fischer G."/>
            <person name="Durrens P."/>
            <person name="Casaregola S."/>
            <person name="Lafontaine I."/>
            <person name="de Montigny J."/>
            <person name="Marck C."/>
            <person name="Neuveglise C."/>
            <person name="Talla E."/>
            <person name="Goffard N."/>
            <person name="Frangeul L."/>
            <person name="Aigle M."/>
            <person name="Anthouard V."/>
            <person name="Babour A."/>
            <person name="Barbe V."/>
            <person name="Barnay S."/>
            <person name="Blanchin S."/>
            <person name="Beckerich J.M."/>
            <person name="Beyne E."/>
            <person name="Bleykasten C."/>
            <person name="Boisrame A."/>
            <person name="Boyer J."/>
            <person name="Cattolico L."/>
            <person name="Confanioleri F."/>
            <person name="de Daruvar A."/>
            <person name="Despons L."/>
            <person name="Fabre E."/>
            <person name="Fairhead C."/>
            <person name="Ferry-Dumazet H."/>
            <person name="Groppi A."/>
            <person name="Hantraye F."/>
            <person name="Hennequin C."/>
            <person name="Jauniaux N."/>
            <person name="Joyet P."/>
            <person name="Kachouri R."/>
            <person name="Kerrest A."/>
            <person name="Koszul R."/>
            <person name="Lemaire M."/>
            <person name="Lesur I."/>
            <person name="Ma L."/>
            <person name="Muller H."/>
            <person name="Nicaud J.M."/>
            <person name="Nikolski M."/>
            <person name="Oztas S."/>
            <person name="Ozier-Kalogeropoulos O."/>
            <person name="Pellenz S."/>
            <person name="Potier S."/>
            <person name="Richard G.F."/>
            <person name="Straub M.L."/>
            <person name="Suleau A."/>
            <person name="Swennene D."/>
            <person name="Tekaia F."/>
            <person name="Wesolowski-Louvel M."/>
            <person name="Westhof E."/>
            <person name="Wirth B."/>
            <person name="Zeniou-Meyer M."/>
            <person name="Zivanovic I."/>
            <person name="Bolotin-Fukuhara M."/>
            <person name="Thierry A."/>
            <person name="Bouchier C."/>
            <person name="Caudron B."/>
            <person name="Scarpelli C."/>
            <person name="Gaillardin C."/>
            <person name="Weissenbach J."/>
            <person name="Wincker P."/>
            <person name="Souciet J.L."/>
        </authorList>
    </citation>
    <scope>NUCLEOTIDE SEQUENCE [LARGE SCALE GENOMIC DNA]</scope>
    <source>
        <strain evidence="4">ATCC 36239 / CBS 767 / BCRC 21394 / JCM 1990 / NBRC 0083 / IGC 2968</strain>
    </source>
</reference>
<dbReference type="KEGG" id="dha:DEHA2C13200g"/>
<feature type="compositionally biased region" description="Polar residues" evidence="1">
    <location>
        <begin position="350"/>
        <end position="369"/>
    </location>
</feature>
<dbReference type="Pfam" id="PF01369">
    <property type="entry name" value="Sec7"/>
    <property type="match status" value="1"/>
</dbReference>
<feature type="region of interest" description="Disordered" evidence="1">
    <location>
        <begin position="76"/>
        <end position="132"/>
    </location>
</feature>
<evidence type="ECO:0000313" key="4">
    <source>
        <dbReference type="Proteomes" id="UP000000599"/>
    </source>
</evidence>
<dbReference type="AlphaFoldDB" id="Q6BU67"/>
<dbReference type="EMBL" id="CR382135">
    <property type="protein sequence ID" value="CAG86328.2"/>
    <property type="molecule type" value="Genomic_DNA"/>
</dbReference>
<dbReference type="GO" id="GO:0032012">
    <property type="term" value="P:regulation of ARF protein signal transduction"/>
    <property type="evidence" value="ECO:0007669"/>
    <property type="project" value="InterPro"/>
</dbReference>
<dbReference type="InterPro" id="IPR035999">
    <property type="entry name" value="Sec7_dom_sf"/>
</dbReference>
<name>Q6BU67_DEBHA</name>
<keyword evidence="4" id="KW-1185">Reference proteome</keyword>
<proteinExistence type="predicted"/>
<dbReference type="eggNOG" id="KOG0929">
    <property type="taxonomic scope" value="Eukaryota"/>
</dbReference>
<organism evidence="3 4">
    <name type="scientific">Debaryomyces hansenii (strain ATCC 36239 / CBS 767 / BCRC 21394 / JCM 1990 / NBRC 0083 / IGC 2968)</name>
    <name type="common">Yeast</name>
    <name type="synonym">Torulaspora hansenii</name>
    <dbReference type="NCBI Taxonomy" id="284592"/>
    <lineage>
        <taxon>Eukaryota</taxon>
        <taxon>Fungi</taxon>
        <taxon>Dikarya</taxon>
        <taxon>Ascomycota</taxon>
        <taxon>Saccharomycotina</taxon>
        <taxon>Pichiomycetes</taxon>
        <taxon>Debaryomycetaceae</taxon>
        <taxon>Debaryomyces</taxon>
    </lineage>
</organism>
<evidence type="ECO:0000256" key="1">
    <source>
        <dbReference type="SAM" id="MobiDB-lite"/>
    </source>
</evidence>
<dbReference type="FunCoup" id="Q6BU67">
    <property type="interactions" value="17"/>
</dbReference>
<feature type="domain" description="SEC7" evidence="2">
    <location>
        <begin position="88"/>
        <end position="308"/>
    </location>
</feature>
<sequence>MSIKDLVDNPTIFPMTKTETTSQTTKMNINNILSPKATPNTGSISVSDDNISSHMKGEKENMSVKPVGEIGDVLALDSKPTGEESTIDTSKTATESTQVEPSSENKVNEEEDKENIKVKSEENSESDEIEAKVSDKNEEVYRDNAKNLFEEEFVTIEPEEYTRFLAADDEESLRTRQIYMDLFEWDASLLVSTRMLCSKLYLKGESQEIDRILSAFTKSYVNQHKSNIFCTTNFEKIYIILYSLILLNTSLHNGELNKRSKIGQTEYIRNTFTTFVNQNPKKPKKLTIKQKLAIEKELCDYYDDLARNELYLKKSSQKLDGGNEKNKAYIKRLADNSSKSNLKQDDSESPVLSRQVSASSIWSSDTSGNRRSSLYIQPVQTGGSGMSHFSSRNQTKKNHRVGLARALVAEQNQKVCSSNNSLISVNTTNTLRNHPSLDPSIMGNKGLFKKSSRASVISRDTIVSNIPDDNLSVTSFTNEMKNFNIDAESPQLQQLDDFDVDDYQDQYDLTLELEGSPYLKEGLLKSKIINDDQDNNSEFDRKSTSNESRFLSFFRSSTYTNSSGSNNGPATSAAYAEHFVVVSKGELSLYSFDPKVIKKHQQKLKKLKTPADGDDNESSEVGDGNWLKNAAKIGTYNLCSTYAQFERHSTGILLSTSAKKKSILWSLSFPKVSHKQPKKVVFEAGTKEIALEFINTCNFWASKITAIPTNEESISSIEYGWNNIDKLIDRKEEFKKMKNIQKWEPLPKGVYLSNYVENSEIDDEARNFGIMKQFVKTVNYYNNLRKVYQEFNQLKLKFISNFNSKPLSNTSNYSRIMANYENKSNDYLLELRKYKNYLIMLGFGLQLRFDLQDDELNDHRDEFANDELEKDLTNVEEDDGLKRSVKIEIYNLFTSLKAVEKIIPNYHASKSINSIIESKNGRGPYPDEPFPLVKSPKTFTLSNYNSHESPIAQLLQTPQQVQSGSEIPHSYSTRTIKEEEESEP</sequence>
<dbReference type="OrthoDB" id="2157641at2759"/>
<feature type="compositionally biased region" description="Polar residues" evidence="1">
    <location>
        <begin position="955"/>
        <end position="974"/>
    </location>
</feature>
<dbReference type="GeneID" id="2900075"/>
<dbReference type="SUPFAM" id="SSF48425">
    <property type="entry name" value="Sec7 domain"/>
    <property type="match status" value="1"/>
</dbReference>
<dbReference type="RefSeq" id="XP_458252.2">
    <property type="nucleotide sequence ID" value="XM_458252.2"/>
</dbReference>
<dbReference type="Gene3D" id="1.10.1000.11">
    <property type="entry name" value="Arf Nucleotide-binding Site Opener,domain 2"/>
    <property type="match status" value="1"/>
</dbReference>
<dbReference type="InterPro" id="IPR000904">
    <property type="entry name" value="Sec7_dom"/>
</dbReference>
<dbReference type="InParanoid" id="Q6BU67"/>
<dbReference type="PANTHER" id="PTHR10663:SF405">
    <property type="entry name" value="ARF GUANINE NUCLEOTIDE EXCHANGE FACTOR SYT1"/>
    <property type="match status" value="1"/>
</dbReference>
<evidence type="ECO:0000313" key="3">
    <source>
        <dbReference type="EMBL" id="CAG86328.2"/>
    </source>
</evidence>
<dbReference type="PANTHER" id="PTHR10663">
    <property type="entry name" value="GUANYL-NUCLEOTIDE EXCHANGE FACTOR"/>
    <property type="match status" value="1"/>
</dbReference>
<dbReference type="Proteomes" id="UP000000599">
    <property type="component" value="Chromosome C"/>
</dbReference>
<feature type="compositionally biased region" description="Polar residues" evidence="1">
    <location>
        <begin position="83"/>
        <end position="102"/>
    </location>
</feature>
<feature type="region of interest" description="Disordered" evidence="1">
    <location>
        <begin position="955"/>
        <end position="984"/>
    </location>
</feature>
<feature type="region of interest" description="Disordered" evidence="1">
    <location>
        <begin position="337"/>
        <end position="369"/>
    </location>
</feature>
<dbReference type="VEuPathDB" id="FungiDB:DEHA2C13200g"/>